<evidence type="ECO:0000313" key="4">
    <source>
        <dbReference type="Proteomes" id="UP000619260"/>
    </source>
</evidence>
<proteinExistence type="predicted"/>
<keyword evidence="4" id="KW-1185">Reference proteome</keyword>
<dbReference type="GO" id="GO:0050135">
    <property type="term" value="F:NADP+ nucleosidase activity"/>
    <property type="evidence" value="ECO:0007669"/>
    <property type="project" value="InterPro"/>
</dbReference>
<dbReference type="Proteomes" id="UP000619260">
    <property type="component" value="Unassembled WGS sequence"/>
</dbReference>
<dbReference type="Pfam" id="PF10137">
    <property type="entry name" value="CAP12-PCTIR_TIR"/>
    <property type="match status" value="1"/>
</dbReference>
<protein>
    <recommendedName>
        <fullName evidence="5">CD-NTase-associated protein 12/Pycsar effector protein TIR domain-containing protein</fullName>
    </recommendedName>
</protein>
<evidence type="ECO:0000259" key="2">
    <source>
        <dbReference type="Pfam" id="PF20269"/>
    </source>
</evidence>
<dbReference type="EMBL" id="BOPF01000020">
    <property type="protein sequence ID" value="GIJ48342.1"/>
    <property type="molecule type" value="Genomic_DNA"/>
</dbReference>
<name>A0A8J4DTL3_9ACTN</name>
<dbReference type="InterPro" id="IPR019302">
    <property type="entry name" value="CAP12/PCTIR_TIR_dom"/>
</dbReference>
<organism evidence="3 4">
    <name type="scientific">Virgisporangium aliadipatigenens</name>
    <dbReference type="NCBI Taxonomy" id="741659"/>
    <lineage>
        <taxon>Bacteria</taxon>
        <taxon>Bacillati</taxon>
        <taxon>Actinomycetota</taxon>
        <taxon>Actinomycetes</taxon>
        <taxon>Micromonosporales</taxon>
        <taxon>Micromonosporaceae</taxon>
        <taxon>Virgisporangium</taxon>
    </lineage>
</organism>
<dbReference type="AlphaFoldDB" id="A0A8J4DTL3"/>
<dbReference type="RefSeq" id="WP_275415611.1">
    <property type="nucleotide sequence ID" value="NZ_BOPF01000020.1"/>
</dbReference>
<gene>
    <name evidence="3" type="ORF">Val02_52280</name>
</gene>
<reference evidence="3" key="1">
    <citation type="submission" date="2021-01" db="EMBL/GenBank/DDBJ databases">
        <title>Whole genome shotgun sequence of Virgisporangium aliadipatigenens NBRC 105644.</title>
        <authorList>
            <person name="Komaki H."/>
            <person name="Tamura T."/>
        </authorList>
    </citation>
    <scope>NUCLEOTIDE SEQUENCE</scope>
    <source>
        <strain evidence="3">NBRC 105644</strain>
    </source>
</reference>
<dbReference type="Pfam" id="PF20269">
    <property type="entry name" value="CATRA-N"/>
    <property type="match status" value="1"/>
</dbReference>
<accession>A0A8J4DTL3</accession>
<evidence type="ECO:0008006" key="5">
    <source>
        <dbReference type="Google" id="ProtNLM"/>
    </source>
</evidence>
<evidence type="ECO:0000259" key="1">
    <source>
        <dbReference type="Pfam" id="PF10137"/>
    </source>
</evidence>
<sequence length="501" mass="53584">MKLRSTDFIGHVFAQDTPAGHLLVRKIWTRCCSVMRLWYPMSGVAIEREMPAEHRPAAASGEICAAESLKMGVQAIVRRHEGSLLLSLISDTDATDSTDSGSGPWAAVDDRWTRIVGVDADDLMGEARAYLTQIEDPVDSLATAARELAPLVPGTANGFDAQAGRKNLDEAGGGGNVFMCETGPAGAAASARRLLLLGRPVDAAELLSFAWGDGTGMPPLTRYLWRAATIRAEHRRFDASVTGPGSVTGNRGLRKDRRRVEGAARDIRTAVLPLVAPLDTPGDLVSADLHTADELIAAMDRRAVDLELRDAANARDAASETAASTDRHVVVICGSYGRVRDDMHGFLRALQLRPIEAVTSVVDGPVLSAQSVDLLRECFAQARAIVVVLAPEDVVVLREGVRDEKDADAARPAYQASPNVLFCLGVALTASPEKTIVVRIGRSRPVLADGASNIVRLDGKPPSLHRLARLLGSLGCATDETDSDWLRSERFADVLDLSEPA</sequence>
<evidence type="ECO:0000313" key="3">
    <source>
        <dbReference type="EMBL" id="GIJ48342.1"/>
    </source>
</evidence>
<comment type="caution">
    <text evidence="3">The sequence shown here is derived from an EMBL/GenBank/DDBJ whole genome shotgun (WGS) entry which is preliminary data.</text>
</comment>
<dbReference type="InterPro" id="IPR046922">
    <property type="entry name" value="CATRA-N"/>
</dbReference>
<dbReference type="NCBIfam" id="NF038357">
    <property type="entry name" value="BN6_48550_fam"/>
    <property type="match status" value="1"/>
</dbReference>
<feature type="domain" description="CASPASE and TPR Repeat-Associated N-terminal" evidence="2">
    <location>
        <begin position="10"/>
        <end position="214"/>
    </location>
</feature>
<feature type="domain" description="CD-NTase-associated protein 12/Pycsar effector protein TIR" evidence="1">
    <location>
        <begin position="329"/>
        <end position="439"/>
    </location>
</feature>